<dbReference type="PANTHER" id="PTHR38038">
    <property type="entry name" value="PENICILLIN-BINDING PROTEIN ACTIVATOR LPOA"/>
    <property type="match status" value="1"/>
</dbReference>
<evidence type="ECO:0008006" key="6">
    <source>
        <dbReference type="Google" id="ProtNLM"/>
    </source>
</evidence>
<dbReference type="STRING" id="195064.SAMN05421721_12331"/>
<protein>
    <recommendedName>
        <fullName evidence="6">LppC lipoprotein</fullName>
    </recommendedName>
</protein>
<dbReference type="AlphaFoldDB" id="A0A1I4SWR1"/>
<dbReference type="SUPFAM" id="SSF53822">
    <property type="entry name" value="Periplasmic binding protein-like I"/>
    <property type="match status" value="1"/>
</dbReference>
<sequence>MFIALLLLILWGAPPALAAPQEDVDPALEAAGRALARDAPLQALRHLPLDTAALPPAQRARTLSLRARAELRLGRILDAVSTWNTLWQEIPGYRRQVEAEMHRHLDALPRKILEVALEFAGDPETRRWLLWVLAEGQRPRAVMPSPSQPSPLAPRPGPGPVWGTRPQEVAVLLPLSGRYRSLGQAVRNGIEAARDDLGPHRAPRLRFLDTGGSPQRALEQYRAAMQEGAQAVLGPLLRPCVQAFAQQGQLPLPMVALNRADTAPPYPEALLQLGLPPEGEADQVARQAFAASHRGAFVLVPDTPLGRRLEAAFTTRFRALGGRIVSSQRYDEDRTDFQHLLRRGLGHGTDVLFLGADAAAARMIRPQLRYVRPEHPPVLATSRIRPRSPDPQRDRDLDGIRFTDIPALAGRRSPPAAIGRSPWPRLTALGMDALALILHPGAGTGETILQGQAGHWSPGPHGRLDPRFTWARFHAGQAVPTVTPGTR</sequence>
<dbReference type="GO" id="GO:0030234">
    <property type="term" value="F:enzyme regulator activity"/>
    <property type="evidence" value="ECO:0007669"/>
    <property type="project" value="TreeGrafter"/>
</dbReference>
<feature type="compositionally biased region" description="Pro residues" evidence="2">
    <location>
        <begin position="146"/>
        <end position="159"/>
    </location>
</feature>
<gene>
    <name evidence="4" type="ORF">SAMN05421721_12331</name>
</gene>
<keyword evidence="1" id="KW-0472">Membrane</keyword>
<reference evidence="4 5" key="1">
    <citation type="submission" date="2016-10" db="EMBL/GenBank/DDBJ databases">
        <authorList>
            <person name="de Groot N.N."/>
        </authorList>
    </citation>
    <scope>NUCLEOTIDE SEQUENCE [LARGE SCALE GENOMIC DNA]</scope>
    <source>
        <strain evidence="4 5">DSM 4180</strain>
    </source>
</reference>
<dbReference type="OrthoDB" id="6708821at2"/>
<evidence type="ECO:0000256" key="2">
    <source>
        <dbReference type="SAM" id="MobiDB-lite"/>
    </source>
</evidence>
<dbReference type="Pfam" id="PF04348">
    <property type="entry name" value="LppC"/>
    <property type="match status" value="1"/>
</dbReference>
<keyword evidence="3" id="KW-0732">Signal</keyword>
<dbReference type="GO" id="GO:0031241">
    <property type="term" value="C:periplasmic side of cell outer membrane"/>
    <property type="evidence" value="ECO:0007669"/>
    <property type="project" value="TreeGrafter"/>
</dbReference>
<dbReference type="InterPro" id="IPR007443">
    <property type="entry name" value="LpoA"/>
</dbReference>
<feature type="region of interest" description="Disordered" evidence="2">
    <location>
        <begin position="140"/>
        <end position="160"/>
    </location>
</feature>
<accession>A0A1I4SWR1</accession>
<dbReference type="EMBL" id="FOUO01000023">
    <property type="protein sequence ID" value="SFM68847.1"/>
    <property type="molecule type" value="Genomic_DNA"/>
</dbReference>
<dbReference type="RefSeq" id="WP_090487580.1">
    <property type="nucleotide sequence ID" value="NZ_FOUO01000023.1"/>
</dbReference>
<dbReference type="Gene3D" id="3.40.50.2300">
    <property type="match status" value="2"/>
</dbReference>
<dbReference type="Proteomes" id="UP000199556">
    <property type="component" value="Unassembled WGS sequence"/>
</dbReference>
<dbReference type="PANTHER" id="PTHR38038:SF1">
    <property type="entry name" value="PENICILLIN-BINDING PROTEIN ACTIVATOR LPOA"/>
    <property type="match status" value="1"/>
</dbReference>
<dbReference type="InterPro" id="IPR028082">
    <property type="entry name" value="Peripla_BP_I"/>
</dbReference>
<organism evidence="4 5">
    <name type="scientific">Ectothiorhodospira mobilis</name>
    <dbReference type="NCBI Taxonomy" id="195064"/>
    <lineage>
        <taxon>Bacteria</taxon>
        <taxon>Pseudomonadati</taxon>
        <taxon>Pseudomonadota</taxon>
        <taxon>Gammaproteobacteria</taxon>
        <taxon>Chromatiales</taxon>
        <taxon>Ectothiorhodospiraceae</taxon>
        <taxon>Ectothiorhodospira</taxon>
    </lineage>
</organism>
<dbReference type="CDD" id="cd06339">
    <property type="entry name" value="PBP1_YraM_LppC_lipoprotein-like"/>
    <property type="match status" value="1"/>
</dbReference>
<dbReference type="GO" id="GO:0009252">
    <property type="term" value="P:peptidoglycan biosynthetic process"/>
    <property type="evidence" value="ECO:0007669"/>
    <property type="project" value="TreeGrafter"/>
</dbReference>
<evidence type="ECO:0000313" key="4">
    <source>
        <dbReference type="EMBL" id="SFM68847.1"/>
    </source>
</evidence>
<name>A0A1I4SWR1_ECTMO</name>
<keyword evidence="5" id="KW-1185">Reference proteome</keyword>
<proteinExistence type="predicted"/>
<feature type="chain" id="PRO_5011527244" description="LppC lipoprotein" evidence="3">
    <location>
        <begin position="19"/>
        <end position="487"/>
    </location>
</feature>
<evidence type="ECO:0000256" key="3">
    <source>
        <dbReference type="SAM" id="SignalP"/>
    </source>
</evidence>
<feature type="signal peptide" evidence="3">
    <location>
        <begin position="1"/>
        <end position="18"/>
    </location>
</feature>
<evidence type="ECO:0000313" key="5">
    <source>
        <dbReference type="Proteomes" id="UP000199556"/>
    </source>
</evidence>
<evidence type="ECO:0000256" key="1">
    <source>
        <dbReference type="ARBA" id="ARBA00023136"/>
    </source>
</evidence>